<reference evidence="4" key="1">
    <citation type="submission" date="2016-10" db="EMBL/GenBank/DDBJ databases">
        <authorList>
            <person name="Varghese N."/>
            <person name="Submissions S."/>
        </authorList>
    </citation>
    <scope>NUCLEOTIDE SEQUENCE [LARGE SCALE GENOMIC DNA]</scope>
    <source>
        <strain evidence="4">CGMCC 1.8895</strain>
    </source>
</reference>
<accession>A0A1G9H7A3</accession>
<dbReference type="Pfam" id="PF00534">
    <property type="entry name" value="Glycos_transf_1"/>
    <property type="match status" value="1"/>
</dbReference>
<dbReference type="InterPro" id="IPR001296">
    <property type="entry name" value="Glyco_trans_1"/>
</dbReference>
<dbReference type="CDD" id="cd03794">
    <property type="entry name" value="GT4_WbuB-like"/>
    <property type="match status" value="1"/>
</dbReference>
<dbReference type="PANTHER" id="PTHR45947:SF3">
    <property type="entry name" value="SULFOQUINOVOSYL TRANSFERASE SQD2"/>
    <property type="match status" value="1"/>
</dbReference>
<gene>
    <name evidence="3" type="ORF">SAMN05216216_1219</name>
</gene>
<dbReference type="Proteomes" id="UP000199008">
    <property type="component" value="Unassembled WGS sequence"/>
</dbReference>
<organism evidence="3 4">
    <name type="scientific">Lacicoccus qingdaonensis</name>
    <dbReference type="NCBI Taxonomy" id="576118"/>
    <lineage>
        <taxon>Bacteria</taxon>
        <taxon>Bacillati</taxon>
        <taxon>Bacillota</taxon>
        <taxon>Bacilli</taxon>
        <taxon>Bacillales</taxon>
        <taxon>Salinicoccaceae</taxon>
        <taxon>Lacicoccus</taxon>
    </lineage>
</organism>
<dbReference type="InterPro" id="IPR028098">
    <property type="entry name" value="Glyco_trans_4-like_N"/>
</dbReference>
<dbReference type="AlphaFoldDB" id="A0A1G9H7A3"/>
<proteinExistence type="predicted"/>
<dbReference type="RefSeq" id="WP_092987306.1">
    <property type="nucleotide sequence ID" value="NZ_FNFY01000021.1"/>
</dbReference>
<keyword evidence="4" id="KW-1185">Reference proteome</keyword>
<dbReference type="GO" id="GO:0016758">
    <property type="term" value="F:hexosyltransferase activity"/>
    <property type="evidence" value="ECO:0007669"/>
    <property type="project" value="TreeGrafter"/>
</dbReference>
<keyword evidence="3" id="KW-0808">Transferase</keyword>
<evidence type="ECO:0000313" key="3">
    <source>
        <dbReference type="EMBL" id="SDL08888.1"/>
    </source>
</evidence>
<dbReference type="Gene3D" id="3.40.50.2000">
    <property type="entry name" value="Glycogen Phosphorylase B"/>
    <property type="match status" value="2"/>
</dbReference>
<dbReference type="STRING" id="576118.SAMN05216216_1219"/>
<name>A0A1G9H7A3_9BACL</name>
<evidence type="ECO:0000313" key="4">
    <source>
        <dbReference type="Proteomes" id="UP000199008"/>
    </source>
</evidence>
<sequence>MKILLITQNFYPEIGSGANRLKNLYTHLSKDNDVDVLTTPPTYPNQKLYQEQKYWDEPDIDRSPEILRLKMRIDKQSKSLKMRVLYYMELAYKVWLYVKRYQCDYDVVYVTSPNIFLPWATFFAQKKQAGVKKVLEVRDLWPDSVKEIEKLKINWFFPILKRMEKQIYKLADKIIVNNEEFKDHILRITPKKEILYLPNSLQKSEIDFKEANGSFKVIYTGNIGLAQNYEQIKEVADYLEQNKIIFNIIGYGAYAHELRDIIEEQNMKYVTFYDEKSREECLELTRNHNVALSLLKESEVFLRVLPGKVVDAIGSGVPVVSNLSGYSADLINHSNVGFSKPKATTADIIKMIKEIKDNPDLEKEMRLNARKLTEDLFIWENNILSLNGFLKD</sequence>
<dbReference type="Pfam" id="PF13439">
    <property type="entry name" value="Glyco_transf_4"/>
    <property type="match status" value="1"/>
</dbReference>
<dbReference type="InterPro" id="IPR050194">
    <property type="entry name" value="Glycosyltransferase_grp1"/>
</dbReference>
<evidence type="ECO:0000259" key="1">
    <source>
        <dbReference type="Pfam" id="PF00534"/>
    </source>
</evidence>
<dbReference type="PANTHER" id="PTHR45947">
    <property type="entry name" value="SULFOQUINOVOSYL TRANSFERASE SQD2"/>
    <property type="match status" value="1"/>
</dbReference>
<feature type="domain" description="Glycosyltransferase subfamily 4-like N-terminal" evidence="2">
    <location>
        <begin position="22"/>
        <end position="199"/>
    </location>
</feature>
<feature type="domain" description="Glycosyl transferase family 1" evidence="1">
    <location>
        <begin position="210"/>
        <end position="371"/>
    </location>
</feature>
<dbReference type="EMBL" id="FNFY01000021">
    <property type="protein sequence ID" value="SDL08888.1"/>
    <property type="molecule type" value="Genomic_DNA"/>
</dbReference>
<evidence type="ECO:0000259" key="2">
    <source>
        <dbReference type="Pfam" id="PF13439"/>
    </source>
</evidence>
<dbReference type="OrthoDB" id="9811902at2"/>
<protein>
    <submittedName>
        <fullName evidence="3">Glycosyltransferase involved in cell wall bisynthesis</fullName>
    </submittedName>
</protein>
<dbReference type="SUPFAM" id="SSF53756">
    <property type="entry name" value="UDP-Glycosyltransferase/glycogen phosphorylase"/>
    <property type="match status" value="1"/>
</dbReference>